<dbReference type="EMBL" id="SJPU01000001">
    <property type="protein sequence ID" value="TWU18119.1"/>
    <property type="molecule type" value="Genomic_DNA"/>
</dbReference>
<comment type="caution">
    <text evidence="3">The sequence shown here is derived from an EMBL/GenBank/DDBJ whole genome shotgun (WGS) entry which is preliminary data.</text>
</comment>
<dbReference type="InterPro" id="IPR029062">
    <property type="entry name" value="Class_I_gatase-like"/>
</dbReference>
<name>A0A5C6C5R1_9BACT</name>
<gene>
    <name evidence="3" type="ORF">Poly21_02740</name>
</gene>
<dbReference type="PANTHER" id="PTHR37947:SF1">
    <property type="entry name" value="BLL2462 PROTEIN"/>
    <property type="match status" value="1"/>
</dbReference>
<dbReference type="RefSeq" id="WP_146405193.1">
    <property type="nucleotide sequence ID" value="NZ_SJPU01000001.1"/>
</dbReference>
<evidence type="ECO:0000256" key="1">
    <source>
        <dbReference type="SAM" id="Phobius"/>
    </source>
</evidence>
<dbReference type="SUPFAM" id="SSF53300">
    <property type="entry name" value="vWA-like"/>
    <property type="match status" value="1"/>
</dbReference>
<dbReference type="OrthoDB" id="252901at2"/>
<dbReference type="PROSITE" id="PS50234">
    <property type="entry name" value="VWFA"/>
    <property type="match status" value="1"/>
</dbReference>
<dbReference type="Pfam" id="PF00092">
    <property type="entry name" value="VWA"/>
    <property type="match status" value="1"/>
</dbReference>
<dbReference type="AlphaFoldDB" id="A0A5C6C5R1"/>
<feature type="domain" description="VWFA" evidence="2">
    <location>
        <begin position="80"/>
        <end position="249"/>
    </location>
</feature>
<keyword evidence="4" id="KW-1185">Reference proteome</keyword>
<dbReference type="InterPro" id="IPR036465">
    <property type="entry name" value="vWFA_dom_sf"/>
</dbReference>
<keyword evidence="1" id="KW-0472">Membrane</keyword>
<evidence type="ECO:0000313" key="4">
    <source>
        <dbReference type="Proteomes" id="UP000319908"/>
    </source>
</evidence>
<evidence type="ECO:0000313" key="3">
    <source>
        <dbReference type="EMBL" id="TWU18119.1"/>
    </source>
</evidence>
<proteinExistence type="predicted"/>
<dbReference type="SUPFAM" id="SSF52317">
    <property type="entry name" value="Class I glutamine amidotransferase-like"/>
    <property type="match status" value="1"/>
</dbReference>
<accession>A0A5C6C5R1</accession>
<feature type="transmembrane region" description="Helical" evidence="1">
    <location>
        <begin position="17"/>
        <end position="35"/>
    </location>
</feature>
<feature type="transmembrane region" description="Helical" evidence="1">
    <location>
        <begin position="794"/>
        <end position="815"/>
    </location>
</feature>
<dbReference type="PANTHER" id="PTHR37947">
    <property type="entry name" value="BLL2462 PROTEIN"/>
    <property type="match status" value="1"/>
</dbReference>
<keyword evidence="1" id="KW-0812">Transmembrane</keyword>
<dbReference type="InterPro" id="IPR002035">
    <property type="entry name" value="VWF_A"/>
</dbReference>
<dbReference type="Gene3D" id="3.40.50.410">
    <property type="entry name" value="von Willebrand factor, type A domain"/>
    <property type="match status" value="1"/>
</dbReference>
<reference evidence="3 4" key="1">
    <citation type="journal article" date="2020" name="Antonie Van Leeuwenhoek">
        <title>Rhodopirellula heiligendammensis sp. nov., Rhodopirellula pilleata sp. nov., and Rhodopirellula solitaria sp. nov. isolated from natural or artificial marine surfaces in Northern Germany and California, USA, and emended description of the genus Rhodopirellula.</title>
        <authorList>
            <person name="Kallscheuer N."/>
            <person name="Wiegand S."/>
            <person name="Jogler M."/>
            <person name="Boedeker C."/>
            <person name="Peeters S.H."/>
            <person name="Rast P."/>
            <person name="Heuer A."/>
            <person name="Jetten M.S.M."/>
            <person name="Rohde M."/>
            <person name="Jogler C."/>
        </authorList>
    </citation>
    <scope>NUCLEOTIDE SEQUENCE [LARGE SCALE GENOMIC DNA]</scope>
    <source>
        <strain evidence="3 4">Poly21</strain>
    </source>
</reference>
<keyword evidence="1" id="KW-1133">Transmembrane helix</keyword>
<sequence length="822" mass="90197">MSDVVANLRFSSELPTWLILLGALSAGMIVMLLYLRETAKIDPPWSWLLPAMRGTAVVLACFLLAGPVWHHRHVIGNPARVVWAVDRSQSMSEQDSQTQVSPDRLRRATDLLFGQPGHEGWIEQLRDTHLMDVVVFDDSANLAWSSSSTDEMPTLHSGDLRDLTRQMDDHTRALLENANGGGTDLSSPLRAIAEGVGREIASDRHDEEASRAVVLFTDGRDSAGRADAGEVAARLADVGWTVHTIGIGSVDEPADIGIVDVDVPQRVADDGHVAGRVWVKHFGYEGKSVRVAIQSGQQTVWSDTVVVSGDGSSPVDFNFPVEPLMQQANQDELRGVDRDTVALALSAQVSMVSERDQVISNQENQPSAMISADGTASNDSMEFRIAAASRDRRLLILDGSARWETRYLRNLFSRDPAWEVDTVLFGRGTDMPQVRRGEDPGELPESVRAWSRYDAVILGEIPPDQWTEQDAEQLSEFVAGGGGLIVVDGSYRRLAVLAEQSIMAGMIPVQFDSTAAPLRNIRAIEPTAAGQSHPVMLLDVRNEQLPGKVNEIWSHLPAPTVVDVVTPLADAEVWAAAIDTQGKQVPWLVTRMYGAGRVFYLASDQTWRWRYRVENQLQGRFWNQLMTAAMQPPYAVRDAFVAIGTDKIDYRVGQAATIRVRLLNADRHEGESVPAATVDAVLLRDDQPIATVPLSLDDAGRRTYLGETAPLPAGEYRVRVRASGYDAAALQASMPFWVVSPRSTELDRVSVDEAALQRIATSGGGVAVHESSANEVLNSLDALSGGRIVESDTLLWQSWWMFAIMVALLAVEWWFRKKVGLL</sequence>
<protein>
    <submittedName>
        <fullName evidence="3">von Willebrand factor type A domain protein</fullName>
    </submittedName>
</protein>
<organism evidence="3 4">
    <name type="scientific">Allorhodopirellula heiligendammensis</name>
    <dbReference type="NCBI Taxonomy" id="2714739"/>
    <lineage>
        <taxon>Bacteria</taxon>
        <taxon>Pseudomonadati</taxon>
        <taxon>Planctomycetota</taxon>
        <taxon>Planctomycetia</taxon>
        <taxon>Pirellulales</taxon>
        <taxon>Pirellulaceae</taxon>
        <taxon>Allorhodopirellula</taxon>
    </lineage>
</organism>
<evidence type="ECO:0000259" key="2">
    <source>
        <dbReference type="PROSITE" id="PS50234"/>
    </source>
</evidence>
<feature type="transmembrane region" description="Helical" evidence="1">
    <location>
        <begin position="47"/>
        <end position="69"/>
    </location>
</feature>
<dbReference type="Gene3D" id="3.40.50.880">
    <property type="match status" value="1"/>
</dbReference>
<dbReference type="Proteomes" id="UP000319908">
    <property type="component" value="Unassembled WGS sequence"/>
</dbReference>